<evidence type="ECO:0000313" key="2">
    <source>
        <dbReference type="Proteomes" id="UP000176867"/>
    </source>
</evidence>
<gene>
    <name evidence="1" type="ORF">A2609_00095</name>
</gene>
<reference evidence="1 2" key="1">
    <citation type="journal article" date="2016" name="Nat. Commun.">
        <title>Thousands of microbial genomes shed light on interconnected biogeochemical processes in an aquifer system.</title>
        <authorList>
            <person name="Anantharaman K."/>
            <person name="Brown C.T."/>
            <person name="Hug L.A."/>
            <person name="Sharon I."/>
            <person name="Castelle C.J."/>
            <person name="Probst A.J."/>
            <person name="Thomas B.C."/>
            <person name="Singh A."/>
            <person name="Wilkins M.J."/>
            <person name="Karaoz U."/>
            <person name="Brodie E.L."/>
            <person name="Williams K.H."/>
            <person name="Hubbard S.S."/>
            <person name="Banfield J.F."/>
        </authorList>
    </citation>
    <scope>NUCLEOTIDE SEQUENCE [LARGE SCALE GENOMIC DNA]</scope>
</reference>
<name>A0A1F6G7S8_9BACT</name>
<organism evidence="1 2">
    <name type="scientific">Candidatus Kaiserbacteria bacterium RIFOXYD1_FULL_47_14</name>
    <dbReference type="NCBI Taxonomy" id="1798533"/>
    <lineage>
        <taxon>Bacteria</taxon>
        <taxon>Candidatus Kaiseribacteriota</taxon>
    </lineage>
</organism>
<dbReference type="EMBL" id="MFMU01000002">
    <property type="protein sequence ID" value="OGG94171.1"/>
    <property type="molecule type" value="Genomic_DNA"/>
</dbReference>
<proteinExistence type="predicted"/>
<comment type="caution">
    <text evidence="1">The sequence shown here is derived from an EMBL/GenBank/DDBJ whole genome shotgun (WGS) entry which is preliminary data.</text>
</comment>
<accession>A0A1F6G7S8</accession>
<protein>
    <submittedName>
        <fullName evidence="1">Uncharacterized protein</fullName>
    </submittedName>
</protein>
<dbReference type="Proteomes" id="UP000176867">
    <property type="component" value="Unassembled WGS sequence"/>
</dbReference>
<evidence type="ECO:0000313" key="1">
    <source>
        <dbReference type="EMBL" id="OGG94171.1"/>
    </source>
</evidence>
<dbReference type="AlphaFoldDB" id="A0A1F6G7S8"/>
<dbReference type="STRING" id="1798533.A2609_00095"/>
<sequence>MISDKTSHKEKEMNFIAPKDIVLKLNKFGHITFSVVGSNLTGREELAELESSGFPVGDHARQMLLSEGKGSYDDVHRLVQGESYGIVLLPGTCIPRDRNRTTINLRTEAIERFGYYSSLAGAVPYVCEPAFCQYMDNIGFRDIVFLHEPIHAADPSSYVFKIMCFERMLSSSPGHPYFLWDCEVLFAFFSIHEG</sequence>